<name>A0A2J7R5R3_9NEOP</name>
<proteinExistence type="predicted"/>
<keyword evidence="2" id="KW-1185">Reference proteome</keyword>
<dbReference type="InParanoid" id="A0A2J7R5R3"/>
<sequence length="79" mass="9243">MRNGILLWGGDEESKSIFKLQKQVLRVISGISSRTSCRQIFKDYNVLTLPSLYILEVTRFIKKYKPFMAINSDIHKYNT</sequence>
<evidence type="ECO:0000313" key="1">
    <source>
        <dbReference type="EMBL" id="PNF36177.1"/>
    </source>
</evidence>
<dbReference type="EMBL" id="NEVH01006990">
    <property type="protein sequence ID" value="PNF36177.1"/>
    <property type="molecule type" value="Genomic_DNA"/>
</dbReference>
<accession>A0A2J7R5R3</accession>
<organism evidence="1 2">
    <name type="scientific">Cryptotermes secundus</name>
    <dbReference type="NCBI Taxonomy" id="105785"/>
    <lineage>
        <taxon>Eukaryota</taxon>
        <taxon>Metazoa</taxon>
        <taxon>Ecdysozoa</taxon>
        <taxon>Arthropoda</taxon>
        <taxon>Hexapoda</taxon>
        <taxon>Insecta</taxon>
        <taxon>Pterygota</taxon>
        <taxon>Neoptera</taxon>
        <taxon>Polyneoptera</taxon>
        <taxon>Dictyoptera</taxon>
        <taxon>Blattodea</taxon>
        <taxon>Blattoidea</taxon>
        <taxon>Termitoidae</taxon>
        <taxon>Kalotermitidae</taxon>
        <taxon>Cryptotermitinae</taxon>
        <taxon>Cryptotermes</taxon>
    </lineage>
</organism>
<gene>
    <name evidence="1" type="ORF">B7P43_G10683</name>
</gene>
<dbReference type="Proteomes" id="UP000235965">
    <property type="component" value="Unassembled WGS sequence"/>
</dbReference>
<dbReference type="AlphaFoldDB" id="A0A2J7R5R3"/>
<evidence type="ECO:0000313" key="2">
    <source>
        <dbReference type="Proteomes" id="UP000235965"/>
    </source>
</evidence>
<reference evidence="1 2" key="1">
    <citation type="submission" date="2017-12" db="EMBL/GenBank/DDBJ databases">
        <title>Hemimetabolous genomes reveal molecular basis of termite eusociality.</title>
        <authorList>
            <person name="Harrison M.C."/>
            <person name="Jongepier E."/>
            <person name="Robertson H.M."/>
            <person name="Arning N."/>
            <person name="Bitard-Feildel T."/>
            <person name="Chao H."/>
            <person name="Childers C.P."/>
            <person name="Dinh H."/>
            <person name="Doddapaneni H."/>
            <person name="Dugan S."/>
            <person name="Gowin J."/>
            <person name="Greiner C."/>
            <person name="Han Y."/>
            <person name="Hu H."/>
            <person name="Hughes D.S.T."/>
            <person name="Huylmans A.-K."/>
            <person name="Kemena C."/>
            <person name="Kremer L.P.M."/>
            <person name="Lee S.L."/>
            <person name="Lopez-Ezquerra A."/>
            <person name="Mallet L."/>
            <person name="Monroy-Kuhn J.M."/>
            <person name="Moser A."/>
            <person name="Murali S.C."/>
            <person name="Muzny D.M."/>
            <person name="Otani S."/>
            <person name="Piulachs M.-D."/>
            <person name="Poelchau M."/>
            <person name="Qu J."/>
            <person name="Schaub F."/>
            <person name="Wada-Katsumata A."/>
            <person name="Worley K.C."/>
            <person name="Xie Q."/>
            <person name="Ylla G."/>
            <person name="Poulsen M."/>
            <person name="Gibbs R.A."/>
            <person name="Schal C."/>
            <person name="Richards S."/>
            <person name="Belles X."/>
            <person name="Korb J."/>
            <person name="Bornberg-Bauer E."/>
        </authorList>
    </citation>
    <scope>NUCLEOTIDE SEQUENCE [LARGE SCALE GENOMIC DNA]</scope>
    <source>
        <tissue evidence="1">Whole body</tissue>
    </source>
</reference>
<comment type="caution">
    <text evidence="1">The sequence shown here is derived from an EMBL/GenBank/DDBJ whole genome shotgun (WGS) entry which is preliminary data.</text>
</comment>
<protein>
    <submittedName>
        <fullName evidence="1">Uncharacterized protein</fullName>
    </submittedName>
</protein>